<organism evidence="1 2">
    <name type="scientific">Cyclotella atomus</name>
    <dbReference type="NCBI Taxonomy" id="382360"/>
    <lineage>
        <taxon>Eukaryota</taxon>
        <taxon>Sar</taxon>
        <taxon>Stramenopiles</taxon>
        <taxon>Ochrophyta</taxon>
        <taxon>Bacillariophyta</taxon>
        <taxon>Coscinodiscophyceae</taxon>
        <taxon>Thalassiosirophycidae</taxon>
        <taxon>Stephanodiscales</taxon>
        <taxon>Stephanodiscaceae</taxon>
        <taxon>Cyclotella</taxon>
    </lineage>
</organism>
<evidence type="ECO:0000313" key="2">
    <source>
        <dbReference type="Proteomes" id="UP001530400"/>
    </source>
</evidence>
<sequence>MAGRDEAGWYQLNGPFSSSCLAPAGATSANRNPKDNAAAAEEALAQLHDEELFKDPPPRDDCPMHVTATSSNATFPLHLAADKSFATAAAATPLS</sequence>
<proteinExistence type="predicted"/>
<gene>
    <name evidence="1" type="ORF">ACHAWO_008600</name>
</gene>
<dbReference type="PROSITE" id="PS51257">
    <property type="entry name" value="PROKAR_LIPOPROTEIN"/>
    <property type="match status" value="1"/>
</dbReference>
<accession>A0ABD3PCH9</accession>
<keyword evidence="2" id="KW-1185">Reference proteome</keyword>
<dbReference type="AlphaFoldDB" id="A0ABD3PCH9"/>
<comment type="caution">
    <text evidence="1">The sequence shown here is derived from an EMBL/GenBank/DDBJ whole genome shotgun (WGS) entry which is preliminary data.</text>
</comment>
<dbReference type="Proteomes" id="UP001530400">
    <property type="component" value="Unassembled WGS sequence"/>
</dbReference>
<reference evidence="1 2" key="1">
    <citation type="submission" date="2024-10" db="EMBL/GenBank/DDBJ databases">
        <title>Updated reference genomes for cyclostephanoid diatoms.</title>
        <authorList>
            <person name="Roberts W.R."/>
            <person name="Alverson A.J."/>
        </authorList>
    </citation>
    <scope>NUCLEOTIDE SEQUENCE [LARGE SCALE GENOMIC DNA]</scope>
    <source>
        <strain evidence="1 2">AJA010-31</strain>
    </source>
</reference>
<dbReference type="EMBL" id="JALLPJ020000698">
    <property type="protein sequence ID" value="KAL3785328.1"/>
    <property type="molecule type" value="Genomic_DNA"/>
</dbReference>
<protein>
    <submittedName>
        <fullName evidence="1">Uncharacterized protein</fullName>
    </submittedName>
</protein>
<evidence type="ECO:0000313" key="1">
    <source>
        <dbReference type="EMBL" id="KAL3785328.1"/>
    </source>
</evidence>
<name>A0ABD3PCH9_9STRA</name>